<comment type="caution">
    <text evidence="2">The sequence shown here is derived from an EMBL/GenBank/DDBJ whole genome shotgun (WGS) entry which is preliminary data.</text>
</comment>
<dbReference type="OrthoDB" id="6222486at2759"/>
<sequence length="260" mass="28138">MATTLYLEPTRSTPPKCTPNLMPFHIGYSGPAPVSTYFRVKTALPPSYGSTKESGSVEADSNVVTETVSESQETLITDSPAIPEASSSATLPVTASASSATLVNDEVSATAEGVSQLSLQRHYTAAFRGRTMHGLQVDLPEGYGGLVFRSPGANEITASDNDTSSKRKGKTRAKDADTGLSGRRSRGVRAVEEADEDVEMHVAEGEEEYNELKRVLQPTGTFSSFILWNPDVPVDEGRDEYVRSLTEWMKLSAEIHRCED</sequence>
<accession>A0A4R0RTA7</accession>
<proteinExistence type="predicted"/>
<dbReference type="Pfam" id="PF08615">
    <property type="entry name" value="RNase_H2_suC"/>
    <property type="match status" value="1"/>
</dbReference>
<evidence type="ECO:0000313" key="3">
    <source>
        <dbReference type="Proteomes" id="UP000292702"/>
    </source>
</evidence>
<dbReference type="GO" id="GO:0006401">
    <property type="term" value="P:RNA catabolic process"/>
    <property type="evidence" value="ECO:0007669"/>
    <property type="project" value="InterPro"/>
</dbReference>
<evidence type="ECO:0000256" key="1">
    <source>
        <dbReference type="SAM" id="MobiDB-lite"/>
    </source>
</evidence>
<dbReference type="InterPro" id="IPR013924">
    <property type="entry name" value="RNase_H2_suC"/>
</dbReference>
<name>A0A4R0RTA7_9APHY</name>
<dbReference type="Gene3D" id="2.40.128.680">
    <property type="match status" value="1"/>
</dbReference>
<feature type="region of interest" description="Disordered" evidence="1">
    <location>
        <begin position="152"/>
        <end position="186"/>
    </location>
</feature>
<evidence type="ECO:0000313" key="2">
    <source>
        <dbReference type="EMBL" id="TCD69625.1"/>
    </source>
</evidence>
<organism evidence="2 3">
    <name type="scientific">Steccherinum ochraceum</name>
    <dbReference type="NCBI Taxonomy" id="92696"/>
    <lineage>
        <taxon>Eukaryota</taxon>
        <taxon>Fungi</taxon>
        <taxon>Dikarya</taxon>
        <taxon>Basidiomycota</taxon>
        <taxon>Agaricomycotina</taxon>
        <taxon>Agaricomycetes</taxon>
        <taxon>Polyporales</taxon>
        <taxon>Steccherinaceae</taxon>
        <taxon>Steccherinum</taxon>
    </lineage>
</organism>
<dbReference type="EMBL" id="RWJN01000037">
    <property type="protein sequence ID" value="TCD69625.1"/>
    <property type="molecule type" value="Genomic_DNA"/>
</dbReference>
<dbReference type="PANTHER" id="PTHR47204:SF1">
    <property type="entry name" value="RIBONUCLEASE H2 SUBUNIT C"/>
    <property type="match status" value="1"/>
</dbReference>
<reference evidence="2 3" key="1">
    <citation type="submission" date="2018-11" db="EMBL/GenBank/DDBJ databases">
        <title>Genome assembly of Steccherinum ochraceum LE-BIN_3174, the white-rot fungus of the Steccherinaceae family (The Residual Polyporoid clade, Polyporales, Basidiomycota).</title>
        <authorList>
            <person name="Fedorova T.V."/>
            <person name="Glazunova O.A."/>
            <person name="Landesman E.O."/>
            <person name="Moiseenko K.V."/>
            <person name="Psurtseva N.V."/>
            <person name="Savinova O.S."/>
            <person name="Shakhova N.V."/>
            <person name="Tyazhelova T.V."/>
            <person name="Vasina D.V."/>
        </authorList>
    </citation>
    <scope>NUCLEOTIDE SEQUENCE [LARGE SCALE GENOMIC DNA]</scope>
    <source>
        <strain evidence="2 3">LE-BIN_3174</strain>
    </source>
</reference>
<gene>
    <name evidence="2" type="ORF">EIP91_006850</name>
</gene>
<dbReference type="PANTHER" id="PTHR47204">
    <property type="entry name" value="OS02G0168900 PROTEIN"/>
    <property type="match status" value="1"/>
</dbReference>
<dbReference type="GO" id="GO:0032299">
    <property type="term" value="C:ribonuclease H2 complex"/>
    <property type="evidence" value="ECO:0007669"/>
    <property type="project" value="InterPro"/>
</dbReference>
<dbReference type="AlphaFoldDB" id="A0A4R0RTA7"/>
<dbReference type="STRING" id="92696.A0A4R0RTA7"/>
<dbReference type="Proteomes" id="UP000292702">
    <property type="component" value="Unassembled WGS sequence"/>
</dbReference>
<keyword evidence="3" id="KW-1185">Reference proteome</keyword>
<protein>
    <submittedName>
        <fullName evidence="2">Uncharacterized protein</fullName>
    </submittedName>
</protein>